<dbReference type="Gene3D" id="3.40.50.1820">
    <property type="entry name" value="alpha/beta hydrolase"/>
    <property type="match status" value="1"/>
</dbReference>
<organism evidence="3 4">
    <name type="scientific">Carex littledalei</name>
    <dbReference type="NCBI Taxonomy" id="544730"/>
    <lineage>
        <taxon>Eukaryota</taxon>
        <taxon>Viridiplantae</taxon>
        <taxon>Streptophyta</taxon>
        <taxon>Embryophyta</taxon>
        <taxon>Tracheophyta</taxon>
        <taxon>Spermatophyta</taxon>
        <taxon>Magnoliopsida</taxon>
        <taxon>Liliopsida</taxon>
        <taxon>Poales</taxon>
        <taxon>Cyperaceae</taxon>
        <taxon>Cyperoideae</taxon>
        <taxon>Cariceae</taxon>
        <taxon>Carex</taxon>
        <taxon>Carex subgen. Euthyceras</taxon>
    </lineage>
</organism>
<dbReference type="Pfam" id="PF00450">
    <property type="entry name" value="Peptidase_S10"/>
    <property type="match status" value="2"/>
</dbReference>
<dbReference type="PANTHER" id="PTHR11802:SF454">
    <property type="entry name" value="SERINE CARBOXYPEPTIDASE-LIKE 50"/>
    <property type="match status" value="1"/>
</dbReference>
<keyword evidence="4" id="KW-1185">Reference proteome</keyword>
<gene>
    <name evidence="3" type="ORF">FCM35_KLT15727</name>
</gene>
<keyword evidence="3" id="KW-0645">Protease</keyword>
<proteinExistence type="inferred from homology"/>
<evidence type="ECO:0000313" key="3">
    <source>
        <dbReference type="EMBL" id="KAF3339956.1"/>
    </source>
</evidence>
<dbReference type="GO" id="GO:0006508">
    <property type="term" value="P:proteolysis"/>
    <property type="evidence" value="ECO:0007669"/>
    <property type="project" value="InterPro"/>
</dbReference>
<protein>
    <submittedName>
        <fullName evidence="3">Serine carboxypeptidase-like 50</fullName>
    </submittedName>
</protein>
<keyword evidence="3" id="KW-0378">Hydrolase</keyword>
<dbReference type="AlphaFoldDB" id="A0A833VJ28"/>
<sequence>MAISHLFLLSLLLFSSPLPSSSTSIFPEFARPTKSGYLPIKASPSPSLFYAFYEAQEPVWPLSDTPLLLWLEGGPGASSMLANFFHFGPWLISPKDNLELRYENTAVSNRHNSIRELAVVVQIICGILLQLCTAILSHGTVVLASSSLTVLSVPVTYSIINNTNEIPRDQFTIASHLLVALQAFLSSNNLFRNRPFYITGKSYAGKFVSSLDYRILKQNQYVPSNLRINLKGIAIGNGLTHPIAQVNTHADSFYFMGLRNEEQKKYFESLQSAVVNLIITRKWKEASDLRAFILDKLQNVTGLATLFDFTRKTDYPLEIISEFLNNEEVKEAFGVSKDVQFQSISEDVINALHDDVMKSAKYMVEELVRNIKVLLYQGLYDLGDGVVSTEAWVWKDGNELIGYVQRFAGLSEVVLYDAGHFSVHDQMRHAQEMIEHWVSEKGLFYDKEEIIMKYRY</sequence>
<name>A0A833VJ28_9POAL</name>
<dbReference type="SUPFAM" id="SSF53474">
    <property type="entry name" value="alpha/beta-Hydrolases"/>
    <property type="match status" value="1"/>
</dbReference>
<dbReference type="OrthoDB" id="443318at2759"/>
<feature type="signal peptide" evidence="2">
    <location>
        <begin position="1"/>
        <end position="22"/>
    </location>
</feature>
<evidence type="ECO:0000256" key="2">
    <source>
        <dbReference type="SAM" id="SignalP"/>
    </source>
</evidence>
<keyword evidence="2" id="KW-0732">Signal</keyword>
<dbReference type="PANTHER" id="PTHR11802">
    <property type="entry name" value="SERINE PROTEASE FAMILY S10 SERINE CARBOXYPEPTIDASE"/>
    <property type="match status" value="1"/>
</dbReference>
<dbReference type="InterPro" id="IPR001563">
    <property type="entry name" value="Peptidase_S10"/>
</dbReference>
<keyword evidence="3" id="KW-0121">Carboxypeptidase</keyword>
<evidence type="ECO:0000256" key="1">
    <source>
        <dbReference type="ARBA" id="ARBA00009431"/>
    </source>
</evidence>
<accession>A0A833VJ28</accession>
<evidence type="ECO:0000313" key="4">
    <source>
        <dbReference type="Proteomes" id="UP000623129"/>
    </source>
</evidence>
<reference evidence="3" key="1">
    <citation type="submission" date="2020-01" db="EMBL/GenBank/DDBJ databases">
        <title>Genome sequence of Kobresia littledalei, the first chromosome-level genome in the family Cyperaceae.</title>
        <authorList>
            <person name="Qu G."/>
        </authorList>
    </citation>
    <scope>NUCLEOTIDE SEQUENCE</scope>
    <source>
        <strain evidence="3">C.B.Clarke</strain>
        <tissue evidence="3">Leaf</tissue>
    </source>
</reference>
<feature type="chain" id="PRO_5032740015" evidence="2">
    <location>
        <begin position="23"/>
        <end position="456"/>
    </location>
</feature>
<dbReference type="GO" id="GO:0004185">
    <property type="term" value="F:serine-type carboxypeptidase activity"/>
    <property type="evidence" value="ECO:0007669"/>
    <property type="project" value="InterPro"/>
</dbReference>
<dbReference type="EMBL" id="SWLB01000003">
    <property type="protein sequence ID" value="KAF3339956.1"/>
    <property type="molecule type" value="Genomic_DNA"/>
</dbReference>
<comment type="similarity">
    <text evidence="1">Belongs to the peptidase S10 family.</text>
</comment>
<dbReference type="Proteomes" id="UP000623129">
    <property type="component" value="Unassembled WGS sequence"/>
</dbReference>
<comment type="caution">
    <text evidence="3">The sequence shown here is derived from an EMBL/GenBank/DDBJ whole genome shotgun (WGS) entry which is preliminary data.</text>
</comment>
<dbReference type="InterPro" id="IPR029058">
    <property type="entry name" value="AB_hydrolase_fold"/>
</dbReference>